<dbReference type="GO" id="GO:0006643">
    <property type="term" value="P:membrane lipid metabolic process"/>
    <property type="evidence" value="ECO:0007669"/>
    <property type="project" value="TreeGrafter"/>
</dbReference>
<dbReference type="Pfam" id="PF24858">
    <property type="entry name" value="AGMP_C"/>
    <property type="match status" value="1"/>
</dbReference>
<dbReference type="PANTHER" id="PTHR21624:SF4">
    <property type="entry name" value="ALKYLGLYCEROL MONOOXYGENASE"/>
    <property type="match status" value="1"/>
</dbReference>
<dbReference type="STRING" id="6290.A0A0N4X7L1"/>
<evidence type="ECO:0000256" key="8">
    <source>
        <dbReference type="ARBA" id="ARBA00023136"/>
    </source>
</evidence>
<keyword evidence="6" id="KW-0560">Oxidoreductase</keyword>
<dbReference type="Proteomes" id="UP000268014">
    <property type="component" value="Unassembled WGS sequence"/>
</dbReference>
<comment type="subcellular location">
    <subcellularLocation>
        <location evidence="2">Endoplasmic reticulum membrane</location>
        <topology evidence="2">Multi-pass membrane protein</topology>
    </subcellularLocation>
</comment>
<feature type="transmembrane region" description="Helical" evidence="9">
    <location>
        <begin position="26"/>
        <end position="46"/>
    </location>
</feature>
<dbReference type="GO" id="GO:0050479">
    <property type="term" value="F:glyceryl-ether monooxygenase activity"/>
    <property type="evidence" value="ECO:0007669"/>
    <property type="project" value="TreeGrafter"/>
</dbReference>
<protein>
    <submittedName>
        <fullName evidence="13">Golgi apparatus membrane protein TVP23</fullName>
    </submittedName>
</protein>
<proteinExistence type="predicted"/>
<evidence type="ECO:0000259" key="10">
    <source>
        <dbReference type="Pfam" id="PF24858"/>
    </source>
</evidence>
<dbReference type="InterPro" id="IPR051689">
    <property type="entry name" value="Sterol_desaturase/TMEM195"/>
</dbReference>
<keyword evidence="12" id="KW-1185">Reference proteome</keyword>
<dbReference type="WBParaSite" id="HPLM_0002035301-mRNA-1">
    <property type="protein sequence ID" value="HPLM_0002035301-mRNA-1"/>
    <property type="gene ID" value="HPLM_0002035301"/>
</dbReference>
<feature type="transmembrane region" description="Helical" evidence="9">
    <location>
        <begin position="58"/>
        <end position="76"/>
    </location>
</feature>
<organism evidence="13">
    <name type="scientific">Haemonchus placei</name>
    <name type="common">Barber's pole worm</name>
    <dbReference type="NCBI Taxonomy" id="6290"/>
    <lineage>
        <taxon>Eukaryota</taxon>
        <taxon>Metazoa</taxon>
        <taxon>Ecdysozoa</taxon>
        <taxon>Nematoda</taxon>
        <taxon>Chromadorea</taxon>
        <taxon>Rhabditida</taxon>
        <taxon>Rhabditina</taxon>
        <taxon>Rhabditomorpha</taxon>
        <taxon>Strongyloidea</taxon>
        <taxon>Trichostrongylidae</taxon>
        <taxon>Haemonchus</taxon>
    </lineage>
</organism>
<evidence type="ECO:0000256" key="9">
    <source>
        <dbReference type="SAM" id="Phobius"/>
    </source>
</evidence>
<keyword evidence="7" id="KW-0408">Iron</keyword>
<evidence type="ECO:0000313" key="13">
    <source>
        <dbReference type="WBParaSite" id="HPLM_0002035301-mRNA-1"/>
    </source>
</evidence>
<evidence type="ECO:0000256" key="1">
    <source>
        <dbReference type="ARBA" id="ARBA00001962"/>
    </source>
</evidence>
<dbReference type="InterPro" id="IPR056853">
    <property type="entry name" value="AGMP_C"/>
</dbReference>
<accession>A0A0N4X7L1</accession>
<reference evidence="13" key="1">
    <citation type="submission" date="2017-02" db="UniProtKB">
        <authorList>
            <consortium name="WormBaseParasite"/>
        </authorList>
    </citation>
    <scope>IDENTIFICATION</scope>
</reference>
<evidence type="ECO:0000313" key="12">
    <source>
        <dbReference type="Proteomes" id="UP000268014"/>
    </source>
</evidence>
<evidence type="ECO:0000313" key="11">
    <source>
        <dbReference type="EMBL" id="VDO83181.1"/>
    </source>
</evidence>
<comment type="cofactor">
    <cofactor evidence="1">
        <name>Fe cation</name>
        <dbReference type="ChEBI" id="CHEBI:24875"/>
    </cofactor>
</comment>
<feature type="domain" description="Alkylglycerol monooxygenase C-terminal" evidence="10">
    <location>
        <begin position="28"/>
        <end position="102"/>
    </location>
</feature>
<dbReference type="EMBL" id="UZAF01022116">
    <property type="protein sequence ID" value="VDO83181.1"/>
    <property type="molecule type" value="Genomic_DNA"/>
</dbReference>
<keyword evidence="4" id="KW-0256">Endoplasmic reticulum</keyword>
<name>A0A0N4X7L1_HAEPC</name>
<dbReference type="OrthoDB" id="6354873at2759"/>
<evidence type="ECO:0000256" key="4">
    <source>
        <dbReference type="ARBA" id="ARBA00022824"/>
    </source>
</evidence>
<keyword evidence="8 9" id="KW-0472">Membrane</keyword>
<sequence>MSLVDTAHGVPEPEKPVVRYNPPLEIWLKLYIIGHFTLLLAIFLHFEYDRNNLDYINFTLKIAFFLVTMQTFGAFFDKRWYAPSLEISRCIGVLTFYAFLILDKIGAGPHRIFLITVFGMSALLWIGYCIQERITSRRRVSAADGSKKVAISIVSKTIASDEATVPPAVPPSSNVIHSRL</sequence>
<evidence type="ECO:0000256" key="5">
    <source>
        <dbReference type="ARBA" id="ARBA00022989"/>
    </source>
</evidence>
<evidence type="ECO:0000256" key="6">
    <source>
        <dbReference type="ARBA" id="ARBA00023002"/>
    </source>
</evidence>
<evidence type="ECO:0000256" key="2">
    <source>
        <dbReference type="ARBA" id="ARBA00004477"/>
    </source>
</evidence>
<evidence type="ECO:0000256" key="3">
    <source>
        <dbReference type="ARBA" id="ARBA00022692"/>
    </source>
</evidence>
<evidence type="ECO:0000256" key="7">
    <source>
        <dbReference type="ARBA" id="ARBA00023004"/>
    </source>
</evidence>
<gene>
    <name evidence="11" type="ORF">HPLM_LOCUS20345</name>
</gene>
<dbReference type="AlphaFoldDB" id="A0A0N4X7L1"/>
<feature type="transmembrane region" description="Helical" evidence="9">
    <location>
        <begin position="112"/>
        <end position="130"/>
    </location>
</feature>
<keyword evidence="5 9" id="KW-1133">Transmembrane helix</keyword>
<reference evidence="11 12" key="2">
    <citation type="submission" date="2018-11" db="EMBL/GenBank/DDBJ databases">
        <authorList>
            <consortium name="Pathogen Informatics"/>
        </authorList>
    </citation>
    <scope>NUCLEOTIDE SEQUENCE [LARGE SCALE GENOMIC DNA]</scope>
    <source>
        <strain evidence="11 12">MHpl1</strain>
    </source>
</reference>
<dbReference type="GO" id="GO:0005789">
    <property type="term" value="C:endoplasmic reticulum membrane"/>
    <property type="evidence" value="ECO:0007669"/>
    <property type="project" value="UniProtKB-SubCell"/>
</dbReference>
<dbReference type="PANTHER" id="PTHR21624">
    <property type="entry name" value="STEROL DESATURASE-RELATED PROTEIN"/>
    <property type="match status" value="1"/>
</dbReference>
<keyword evidence="3 9" id="KW-0812">Transmembrane</keyword>